<feature type="transmembrane region" description="Helical" evidence="1">
    <location>
        <begin position="307"/>
        <end position="327"/>
    </location>
</feature>
<keyword evidence="1" id="KW-1133">Transmembrane helix</keyword>
<feature type="transmembrane region" description="Helical" evidence="1">
    <location>
        <begin position="95"/>
        <end position="114"/>
    </location>
</feature>
<feature type="transmembrane region" description="Helical" evidence="1">
    <location>
        <begin position="120"/>
        <end position="144"/>
    </location>
</feature>
<dbReference type="RefSeq" id="WP_224826997.1">
    <property type="nucleotide sequence ID" value="NZ_JAIVEF010000001.1"/>
</dbReference>
<keyword evidence="3" id="KW-1185">Reference proteome</keyword>
<dbReference type="AlphaFoldDB" id="A0ABD5QEC9"/>
<feature type="transmembrane region" description="Helical" evidence="1">
    <location>
        <begin position="392"/>
        <end position="417"/>
    </location>
</feature>
<protein>
    <submittedName>
        <fullName evidence="2">Uncharacterized protein</fullName>
    </submittedName>
</protein>
<keyword evidence="1" id="KW-0812">Transmembrane</keyword>
<dbReference type="EMBL" id="JBHSJG010000036">
    <property type="protein sequence ID" value="MFC4988077.1"/>
    <property type="molecule type" value="Genomic_DNA"/>
</dbReference>
<evidence type="ECO:0000256" key="1">
    <source>
        <dbReference type="SAM" id="Phobius"/>
    </source>
</evidence>
<feature type="transmembrane region" description="Helical" evidence="1">
    <location>
        <begin position="267"/>
        <end position="287"/>
    </location>
</feature>
<feature type="transmembrane region" description="Helical" evidence="1">
    <location>
        <begin position="48"/>
        <end position="74"/>
    </location>
</feature>
<comment type="caution">
    <text evidence="2">The sequence shown here is derived from an EMBL/GenBank/DDBJ whole genome shotgun (WGS) entry which is preliminary data.</text>
</comment>
<name>A0ABD5QEC9_9EURY</name>
<accession>A0ABD5QEC9</accession>
<organism evidence="2 3">
    <name type="scientific">Saliphagus infecundisoli</name>
    <dbReference type="NCBI Taxonomy" id="1849069"/>
    <lineage>
        <taxon>Archaea</taxon>
        <taxon>Methanobacteriati</taxon>
        <taxon>Methanobacteriota</taxon>
        <taxon>Stenosarchaea group</taxon>
        <taxon>Halobacteria</taxon>
        <taxon>Halobacteriales</taxon>
        <taxon>Natrialbaceae</taxon>
        <taxon>Saliphagus</taxon>
    </lineage>
</organism>
<dbReference type="Proteomes" id="UP001595925">
    <property type="component" value="Unassembled WGS sequence"/>
</dbReference>
<evidence type="ECO:0000313" key="3">
    <source>
        <dbReference type="Proteomes" id="UP001595925"/>
    </source>
</evidence>
<feature type="transmembrane region" description="Helical" evidence="1">
    <location>
        <begin position="198"/>
        <end position="217"/>
    </location>
</feature>
<keyword evidence="1" id="KW-0472">Membrane</keyword>
<proteinExistence type="predicted"/>
<reference evidence="2 3" key="1">
    <citation type="journal article" date="2019" name="Int. J. Syst. Evol. Microbiol.">
        <title>The Global Catalogue of Microorganisms (GCM) 10K type strain sequencing project: providing services to taxonomists for standard genome sequencing and annotation.</title>
        <authorList>
            <consortium name="The Broad Institute Genomics Platform"/>
            <consortium name="The Broad Institute Genome Sequencing Center for Infectious Disease"/>
            <person name="Wu L."/>
            <person name="Ma J."/>
        </authorList>
    </citation>
    <scope>NUCLEOTIDE SEQUENCE [LARGE SCALE GENOMIC DNA]</scope>
    <source>
        <strain evidence="2 3">CGMCC 1.15824</strain>
    </source>
</reference>
<evidence type="ECO:0000313" key="2">
    <source>
        <dbReference type="EMBL" id="MFC4988077.1"/>
    </source>
</evidence>
<gene>
    <name evidence="2" type="ORF">ACFPFO_09990</name>
</gene>
<feature type="transmembrane region" description="Helical" evidence="1">
    <location>
        <begin position="348"/>
        <end position="372"/>
    </location>
</feature>
<sequence length="465" mass="48513">MTDHPGIRGTGLVLGTLALAVCASGGVTASNAVVGLSGSGGEITVPTWLYLASGGGVIGAMALLSMLVTDRVVIKGYHDRTVDLPIDALRRVGDAVLGIVGIAGLAFVLVVGVAGPQTGLVSGAVLLVFVGARAVLTMIAYAVGDPWPAINPWRRVAAALPTLGRSYPERAGHWPAVAALLALIWLEVVAPLSSSPLALAAAVAGYSLVTVAGGVVFPTETWFRRADPLSVWFRCYGSVAPIQRTDDGLALRAPGARLGDDDVLAELSGVAFAVLLVWELTYSGFIVTPPGARAVEAAVGLGLPAELVYLLLLVGGFAAFWGAYWAAAGLTRRRAETFLSRRYLAVRFGPALLAIAAGYHLAHYAGFAIQLWPAFLDSLLMPLSPPANPTRYALPGWFGYVEIAGILSGHVLAVWVAHTVSFELFPGKLQAIRSEYPFVALMIAFTVVSLLLVSLPETGAPYVPS</sequence>
<feature type="transmembrane region" description="Helical" evidence="1">
    <location>
        <begin position="438"/>
        <end position="455"/>
    </location>
</feature>